<feature type="compositionally biased region" description="Polar residues" evidence="1">
    <location>
        <begin position="342"/>
        <end position="354"/>
    </location>
</feature>
<evidence type="ECO:0000313" key="4">
    <source>
        <dbReference type="Proteomes" id="UP001220324"/>
    </source>
</evidence>
<feature type="compositionally biased region" description="Polar residues" evidence="1">
    <location>
        <begin position="363"/>
        <end position="377"/>
    </location>
</feature>
<dbReference type="AlphaFoldDB" id="A0AAD6CLI8"/>
<feature type="region of interest" description="Disordered" evidence="1">
    <location>
        <begin position="616"/>
        <end position="845"/>
    </location>
</feature>
<sequence>MDVESCVELPDGHLVNLSPRPQRQTQYQAYRAHYTAPELYPTPTARNSHRVPPSELEDCRTSPDIMYQKEKTTKLPVPRSFAERAREQRNQTPSPTGIPKSSSAGLSSGGSGGQSGERDRDLNMRKIRGRFEKESPLSQRGSYIRSRESDRVRSEGSANSWQQHKYPAKTAAEVQPSQRGASKSRSGIPNPSANISKVVSSPRYETRNAEPQNKWLKEGGQWINRESRENMYQRSGATDTTADSSPRSHPSISPVSAEDSMTDCDWEDRFVVHMPSAKDPNPPTMTEDQIADYQRSIEKVHREGNRMLDPNTGPSPRGSPSEGRRNSSTYQERRRKLEQSKTSESVATEPQKPQQEVEKLKVPTSQPHESQADSNYYSPDEVGKNRISTIWEESPTKPREKRKSHTGDGSFLGCKEINPCPKNPDEILLFSSGEDSTTLQPRPLAVRAKKRQKEKEAQAARKSMEKTVLQEEWSQVSRNSKSKHSPVTLCQEQVCPDNQIPTPSSQGSSKENTRPRPSIEDSPGRMDGGRGDDDVFIITPTVTRTLLPTPTPEKVAKAEKKISVLKAQGLRRPGGTGQSGTGEAVKAVRAKAQVISTPAGLRHVSGLAQVKSALPSLTSSKTTPSFSPSKATTHVSSSPASKEKDSKEDSLTEKELKAEDVKENESKDDEPKPKDSPSQRKEKEKSEKPSSSIRGFIRTSARSTGLVRSPTESLATILRNGTESLRNRAESLRNGSGSLVSRKGSSSPVSQASPPTRDNSDSSKSARSFRSAKETPSSSTKPSPVKKESRTARVSLEKPPIQEKPSPVEPEPPIKKATPPPEKKKAAEKPEKAETQSPNTEQLSRAERLEKFKEQARLRRATKVVDKVVDKIVEIAELDGQQVATSKKSLQANITDVHDDLQNLSSGEKDEEETKEFSITEITTDNDTNTIALSLIFEIVFLAITNMHKFALQTTDSPYIKFVVTNILNMTRHCYHVLSTICSTISVYQNTGSWPKAKNDQAISRFLVELLQAIVYLFILGFGALIAGRAAGYVVLVGTWIVWFARPFAWAFQCVTHALIT</sequence>
<feature type="compositionally biased region" description="Polar residues" evidence="1">
    <location>
        <begin position="175"/>
        <end position="199"/>
    </location>
</feature>
<feature type="compositionally biased region" description="Basic and acidic residues" evidence="1">
    <location>
        <begin position="453"/>
        <end position="469"/>
    </location>
</feature>
<feature type="region of interest" description="Disordered" evidence="1">
    <location>
        <begin position="38"/>
        <end position="535"/>
    </location>
</feature>
<gene>
    <name evidence="3" type="ORF">N7494_012427</name>
</gene>
<feature type="compositionally biased region" description="Basic and acidic residues" evidence="1">
    <location>
        <begin position="145"/>
        <end position="154"/>
    </location>
</feature>
<evidence type="ECO:0000256" key="2">
    <source>
        <dbReference type="SAM" id="Phobius"/>
    </source>
</evidence>
<feature type="compositionally biased region" description="Polar residues" evidence="1">
    <location>
        <begin position="232"/>
        <end position="254"/>
    </location>
</feature>
<keyword evidence="2" id="KW-0812">Transmembrane</keyword>
<evidence type="ECO:0000256" key="1">
    <source>
        <dbReference type="SAM" id="MobiDB-lite"/>
    </source>
</evidence>
<dbReference type="Proteomes" id="UP001220324">
    <property type="component" value="Unassembled WGS sequence"/>
</dbReference>
<feature type="compositionally biased region" description="Basic and acidic residues" evidence="1">
    <location>
        <begin position="57"/>
        <end position="73"/>
    </location>
</feature>
<evidence type="ECO:0000313" key="3">
    <source>
        <dbReference type="EMBL" id="KAJ5525777.1"/>
    </source>
</evidence>
<feature type="compositionally biased region" description="Low complexity" evidence="1">
    <location>
        <begin position="616"/>
        <end position="633"/>
    </location>
</feature>
<keyword evidence="2" id="KW-1133">Transmembrane helix</keyword>
<feature type="compositionally biased region" description="Low complexity" evidence="1">
    <location>
        <begin position="762"/>
        <end position="783"/>
    </location>
</feature>
<feature type="compositionally biased region" description="Basic and acidic residues" evidence="1">
    <location>
        <begin position="295"/>
        <end position="306"/>
    </location>
</feature>
<keyword evidence="2" id="KW-0472">Membrane</keyword>
<dbReference type="EMBL" id="JAQIZZ010000008">
    <property type="protein sequence ID" value="KAJ5525777.1"/>
    <property type="molecule type" value="Genomic_DNA"/>
</dbReference>
<feature type="transmembrane region" description="Helical" evidence="2">
    <location>
        <begin position="1006"/>
        <end position="1027"/>
    </location>
</feature>
<feature type="compositionally biased region" description="Low complexity" evidence="1">
    <location>
        <begin position="735"/>
        <end position="750"/>
    </location>
</feature>
<feature type="compositionally biased region" description="Basic and acidic residues" evidence="1">
    <location>
        <begin position="331"/>
        <end position="341"/>
    </location>
</feature>
<feature type="compositionally biased region" description="Basic and acidic residues" evidence="1">
    <location>
        <begin position="641"/>
        <end position="688"/>
    </location>
</feature>
<feature type="compositionally biased region" description="Basic and acidic residues" evidence="1">
    <location>
        <begin position="511"/>
        <end position="533"/>
    </location>
</feature>
<name>A0AAD6CLI8_9EURO</name>
<feature type="compositionally biased region" description="Basic and acidic residues" evidence="1">
    <location>
        <begin position="821"/>
        <end position="834"/>
    </location>
</feature>
<comment type="caution">
    <text evidence="3">The sequence shown here is derived from an EMBL/GenBank/DDBJ whole genome shotgun (WGS) entry which is preliminary data.</text>
</comment>
<protein>
    <submittedName>
        <fullName evidence="3">Uncharacterized protein</fullName>
    </submittedName>
</protein>
<feature type="compositionally biased region" description="Polar residues" evidence="1">
    <location>
        <begin position="710"/>
        <end position="724"/>
    </location>
</feature>
<keyword evidence="4" id="KW-1185">Reference proteome</keyword>
<reference evidence="3 4" key="1">
    <citation type="journal article" date="2023" name="IMA Fungus">
        <title>Comparative genomic study of the Penicillium genus elucidates a diverse pangenome and 15 lateral gene transfer events.</title>
        <authorList>
            <person name="Petersen C."/>
            <person name="Sorensen T."/>
            <person name="Nielsen M.R."/>
            <person name="Sondergaard T.E."/>
            <person name="Sorensen J.L."/>
            <person name="Fitzpatrick D.A."/>
            <person name="Frisvad J.C."/>
            <person name="Nielsen K.L."/>
        </authorList>
    </citation>
    <scope>NUCLEOTIDE SEQUENCE [LARGE SCALE GENOMIC DNA]</scope>
    <source>
        <strain evidence="3 4">IBT 35679</strain>
    </source>
</reference>
<organism evidence="3 4">
    <name type="scientific">Penicillium frequentans</name>
    <dbReference type="NCBI Taxonomy" id="3151616"/>
    <lineage>
        <taxon>Eukaryota</taxon>
        <taxon>Fungi</taxon>
        <taxon>Dikarya</taxon>
        <taxon>Ascomycota</taxon>
        <taxon>Pezizomycotina</taxon>
        <taxon>Eurotiomycetes</taxon>
        <taxon>Eurotiomycetidae</taxon>
        <taxon>Eurotiales</taxon>
        <taxon>Aspergillaceae</taxon>
        <taxon>Penicillium</taxon>
    </lineage>
</organism>
<feature type="compositionally biased region" description="Basic and acidic residues" evidence="1">
    <location>
        <begin position="116"/>
        <end position="135"/>
    </location>
</feature>
<accession>A0AAD6CLI8</accession>
<proteinExistence type="predicted"/>
<feature type="compositionally biased region" description="Polar residues" evidence="1">
    <location>
        <begin position="499"/>
        <end position="510"/>
    </location>
</feature>